<dbReference type="GO" id="GO:0015689">
    <property type="term" value="P:molybdate ion transport"/>
    <property type="evidence" value="ECO:0007669"/>
    <property type="project" value="InterPro"/>
</dbReference>
<proteinExistence type="inferred from homology"/>
<feature type="chain" id="PRO_5026826296" evidence="6">
    <location>
        <begin position="28"/>
        <end position="283"/>
    </location>
</feature>
<dbReference type="AlphaFoldDB" id="A0A6J4H9K2"/>
<sequence length="283" mass="28391">MKLHARARALAAAWALAAVLTACGSDADGDGERAAAGTDEVTTASTAQGGTRAAAPDAAIEGTVTVFAAASLTDAFEEVAAAFEAGNREVTVELSFASSSTLREQILAGAPADVFASANQSNVEELVEAGAATGAADFVENELQIVVPAGNPGAVKGLADLADDDLLVGLCAQEVPCGQLGREALAKAGVTPSIDTDEPDVRSLLTKVGAGELDVGLVYRTDVLAAGEAVEGIDLAPDQEVTTTYPITTLTDGGNPEAGAAFVAFVLSARGQEILASYGFDPP</sequence>
<dbReference type="Pfam" id="PF13531">
    <property type="entry name" value="SBP_bac_11"/>
    <property type="match status" value="1"/>
</dbReference>
<dbReference type="PIRSF" id="PIRSF004846">
    <property type="entry name" value="ModA"/>
    <property type="match status" value="1"/>
</dbReference>
<dbReference type="SUPFAM" id="SSF53850">
    <property type="entry name" value="Periplasmic binding protein-like II"/>
    <property type="match status" value="1"/>
</dbReference>
<keyword evidence="4" id="KW-0500">Molybdenum</keyword>
<evidence type="ECO:0000256" key="1">
    <source>
        <dbReference type="ARBA" id="ARBA00009175"/>
    </source>
</evidence>
<keyword evidence="3 6" id="KW-0732">Signal</keyword>
<reference evidence="7" key="1">
    <citation type="submission" date="2020-02" db="EMBL/GenBank/DDBJ databases">
        <authorList>
            <person name="Meier V. D."/>
        </authorList>
    </citation>
    <scope>NUCLEOTIDE SEQUENCE</scope>
    <source>
        <strain evidence="7">AVDCRST_MAG20</strain>
    </source>
</reference>
<dbReference type="GO" id="GO:0046872">
    <property type="term" value="F:metal ion binding"/>
    <property type="evidence" value="ECO:0007669"/>
    <property type="project" value="UniProtKB-KW"/>
</dbReference>
<feature type="compositionally biased region" description="Polar residues" evidence="5">
    <location>
        <begin position="40"/>
        <end position="49"/>
    </location>
</feature>
<evidence type="ECO:0000256" key="2">
    <source>
        <dbReference type="ARBA" id="ARBA00022723"/>
    </source>
</evidence>
<organism evidence="7">
    <name type="scientific">uncultured Acidimicrobiales bacterium</name>
    <dbReference type="NCBI Taxonomy" id="310071"/>
    <lineage>
        <taxon>Bacteria</taxon>
        <taxon>Bacillati</taxon>
        <taxon>Actinomycetota</taxon>
        <taxon>Acidimicrobiia</taxon>
        <taxon>Acidimicrobiales</taxon>
        <taxon>environmental samples</taxon>
    </lineage>
</organism>
<feature type="binding site" evidence="4">
    <location>
        <position position="201"/>
    </location>
    <ligand>
        <name>molybdate</name>
        <dbReference type="ChEBI" id="CHEBI:36264"/>
    </ligand>
</feature>
<comment type="similarity">
    <text evidence="1">Belongs to the bacterial solute-binding protein ModA family.</text>
</comment>
<dbReference type="PANTHER" id="PTHR30632">
    <property type="entry name" value="MOLYBDATE-BINDING PERIPLASMIC PROTEIN"/>
    <property type="match status" value="1"/>
</dbReference>
<gene>
    <name evidence="7" type="ORF">AVDCRST_MAG20-515</name>
</gene>
<name>A0A6J4H9K2_9ACTN</name>
<dbReference type="EMBL" id="CADCSY010000024">
    <property type="protein sequence ID" value="CAA9218069.1"/>
    <property type="molecule type" value="Genomic_DNA"/>
</dbReference>
<keyword evidence="2 4" id="KW-0479">Metal-binding</keyword>
<dbReference type="InterPro" id="IPR050682">
    <property type="entry name" value="ModA/WtpA"/>
</dbReference>
<feature type="binding site" evidence="4">
    <location>
        <position position="219"/>
    </location>
    <ligand>
        <name>molybdate</name>
        <dbReference type="ChEBI" id="CHEBI:36264"/>
    </ligand>
</feature>
<feature type="signal peptide" evidence="6">
    <location>
        <begin position="1"/>
        <end position="27"/>
    </location>
</feature>
<evidence type="ECO:0000256" key="4">
    <source>
        <dbReference type="PIRSR" id="PIRSR004846-1"/>
    </source>
</evidence>
<dbReference type="Gene3D" id="3.40.190.10">
    <property type="entry name" value="Periplasmic binding protein-like II"/>
    <property type="match status" value="2"/>
</dbReference>
<evidence type="ECO:0000313" key="7">
    <source>
        <dbReference type="EMBL" id="CAA9218069.1"/>
    </source>
</evidence>
<dbReference type="GO" id="GO:0030973">
    <property type="term" value="F:molybdate ion binding"/>
    <property type="evidence" value="ECO:0007669"/>
    <property type="project" value="TreeGrafter"/>
</dbReference>
<protein>
    <submittedName>
        <fullName evidence="7">Molybdenum ABC transporter, substrate-binding protein ModA</fullName>
    </submittedName>
</protein>
<dbReference type="PROSITE" id="PS51257">
    <property type="entry name" value="PROKAR_LIPOPROTEIN"/>
    <property type="match status" value="1"/>
</dbReference>
<dbReference type="PANTHER" id="PTHR30632:SF0">
    <property type="entry name" value="SULFATE-BINDING PROTEIN"/>
    <property type="match status" value="1"/>
</dbReference>
<feature type="binding site" evidence="4">
    <location>
        <position position="71"/>
    </location>
    <ligand>
        <name>molybdate</name>
        <dbReference type="ChEBI" id="CHEBI:36264"/>
    </ligand>
</feature>
<feature type="binding site" evidence="4">
    <location>
        <position position="99"/>
    </location>
    <ligand>
        <name>molybdate</name>
        <dbReference type="ChEBI" id="CHEBI:36264"/>
    </ligand>
</feature>
<dbReference type="InterPro" id="IPR005950">
    <property type="entry name" value="ModA"/>
</dbReference>
<evidence type="ECO:0000256" key="5">
    <source>
        <dbReference type="SAM" id="MobiDB-lite"/>
    </source>
</evidence>
<dbReference type="NCBIfam" id="TIGR01256">
    <property type="entry name" value="modA"/>
    <property type="match status" value="1"/>
</dbReference>
<evidence type="ECO:0000256" key="6">
    <source>
        <dbReference type="SAM" id="SignalP"/>
    </source>
</evidence>
<evidence type="ECO:0000256" key="3">
    <source>
        <dbReference type="ARBA" id="ARBA00022729"/>
    </source>
</evidence>
<feature type="region of interest" description="Disordered" evidence="5">
    <location>
        <begin position="30"/>
        <end position="52"/>
    </location>
</feature>
<accession>A0A6J4H9K2</accession>